<name>A0A087UNR2_STEMI</name>
<dbReference type="AlphaFoldDB" id="A0A087UNR2"/>
<evidence type="ECO:0000313" key="1">
    <source>
        <dbReference type="EMBL" id="KFM79001.1"/>
    </source>
</evidence>
<reference evidence="1 2" key="1">
    <citation type="submission" date="2013-11" db="EMBL/GenBank/DDBJ databases">
        <title>Genome sequencing of Stegodyphus mimosarum.</title>
        <authorList>
            <person name="Bechsgaard J."/>
        </authorList>
    </citation>
    <scope>NUCLEOTIDE SEQUENCE [LARGE SCALE GENOMIC DNA]</scope>
</reference>
<proteinExistence type="predicted"/>
<accession>A0A087UNR2</accession>
<protein>
    <submittedName>
        <fullName evidence="1">Uncharacterized protein</fullName>
    </submittedName>
</protein>
<dbReference type="EMBL" id="KK120768">
    <property type="protein sequence ID" value="KFM79001.1"/>
    <property type="molecule type" value="Genomic_DNA"/>
</dbReference>
<gene>
    <name evidence="1" type="ORF">X975_18319</name>
</gene>
<keyword evidence="2" id="KW-1185">Reference proteome</keyword>
<evidence type="ECO:0000313" key="2">
    <source>
        <dbReference type="Proteomes" id="UP000054359"/>
    </source>
</evidence>
<sequence length="57" mass="6537">YDLKGSRDHRICHFGSYCRRVASCYKFISFVRKKGYICSVLLSISRSGEALTYLPSP</sequence>
<dbReference type="Proteomes" id="UP000054359">
    <property type="component" value="Unassembled WGS sequence"/>
</dbReference>
<feature type="non-terminal residue" evidence="1">
    <location>
        <position position="1"/>
    </location>
</feature>
<organism evidence="1 2">
    <name type="scientific">Stegodyphus mimosarum</name>
    <name type="common">African social velvet spider</name>
    <dbReference type="NCBI Taxonomy" id="407821"/>
    <lineage>
        <taxon>Eukaryota</taxon>
        <taxon>Metazoa</taxon>
        <taxon>Ecdysozoa</taxon>
        <taxon>Arthropoda</taxon>
        <taxon>Chelicerata</taxon>
        <taxon>Arachnida</taxon>
        <taxon>Araneae</taxon>
        <taxon>Araneomorphae</taxon>
        <taxon>Entelegynae</taxon>
        <taxon>Eresoidea</taxon>
        <taxon>Eresidae</taxon>
        <taxon>Stegodyphus</taxon>
    </lineage>
</organism>
<feature type="non-terminal residue" evidence="1">
    <location>
        <position position="57"/>
    </location>
</feature>